<name>A0AA88DVT5_FICCA</name>
<sequence>MADAREEAENNRALRECAAMPIPVVTETVSGIRCPLIQANNFQIKPDDKPNTQSANFLKIYDAFK</sequence>
<evidence type="ECO:0000313" key="1">
    <source>
        <dbReference type="EMBL" id="GMN62739.1"/>
    </source>
</evidence>
<organism evidence="1 2">
    <name type="scientific">Ficus carica</name>
    <name type="common">Common fig</name>
    <dbReference type="NCBI Taxonomy" id="3494"/>
    <lineage>
        <taxon>Eukaryota</taxon>
        <taxon>Viridiplantae</taxon>
        <taxon>Streptophyta</taxon>
        <taxon>Embryophyta</taxon>
        <taxon>Tracheophyta</taxon>
        <taxon>Spermatophyta</taxon>
        <taxon>Magnoliopsida</taxon>
        <taxon>eudicotyledons</taxon>
        <taxon>Gunneridae</taxon>
        <taxon>Pentapetalae</taxon>
        <taxon>rosids</taxon>
        <taxon>fabids</taxon>
        <taxon>Rosales</taxon>
        <taxon>Moraceae</taxon>
        <taxon>Ficeae</taxon>
        <taxon>Ficus</taxon>
    </lineage>
</organism>
<protein>
    <submittedName>
        <fullName evidence="1">Uncharacterized protein</fullName>
    </submittedName>
</protein>
<reference evidence="1" key="1">
    <citation type="submission" date="2023-07" db="EMBL/GenBank/DDBJ databases">
        <title>draft genome sequence of fig (Ficus carica).</title>
        <authorList>
            <person name="Takahashi T."/>
            <person name="Nishimura K."/>
        </authorList>
    </citation>
    <scope>NUCLEOTIDE SEQUENCE</scope>
</reference>
<dbReference type="Proteomes" id="UP001187192">
    <property type="component" value="Unassembled WGS sequence"/>
</dbReference>
<gene>
    <name evidence="1" type="ORF">TIFTF001_031818</name>
</gene>
<evidence type="ECO:0000313" key="2">
    <source>
        <dbReference type="Proteomes" id="UP001187192"/>
    </source>
</evidence>
<proteinExistence type="predicted"/>
<comment type="caution">
    <text evidence="1">The sequence shown here is derived from an EMBL/GenBank/DDBJ whole genome shotgun (WGS) entry which is preliminary data.</text>
</comment>
<keyword evidence="2" id="KW-1185">Reference proteome</keyword>
<dbReference type="EMBL" id="BTGU01000133">
    <property type="protein sequence ID" value="GMN62739.1"/>
    <property type="molecule type" value="Genomic_DNA"/>
</dbReference>
<dbReference type="AlphaFoldDB" id="A0AA88DVT5"/>
<accession>A0AA88DVT5</accession>